<evidence type="ECO:0000256" key="1">
    <source>
        <dbReference type="SAM" id="SignalP"/>
    </source>
</evidence>
<dbReference type="EMBL" id="RWIT01000002">
    <property type="protein sequence ID" value="RSK50095.1"/>
    <property type="molecule type" value="Genomic_DNA"/>
</dbReference>
<gene>
    <name evidence="2" type="ORF">EI291_05440</name>
</gene>
<keyword evidence="1" id="KW-0732">Signal</keyword>
<dbReference type="Proteomes" id="UP000273500">
    <property type="component" value="Unassembled WGS sequence"/>
</dbReference>
<keyword evidence="3" id="KW-1185">Reference proteome</keyword>
<dbReference type="RefSeq" id="WP_125418793.1">
    <property type="nucleotide sequence ID" value="NZ_RWIT01000002.1"/>
</dbReference>
<accession>A0A3R9MU17</accession>
<evidence type="ECO:0000313" key="3">
    <source>
        <dbReference type="Proteomes" id="UP000273500"/>
    </source>
</evidence>
<reference evidence="2 3" key="1">
    <citation type="submission" date="2018-12" db="EMBL/GenBank/DDBJ databases">
        <authorList>
            <person name="Feng G."/>
            <person name="Zhu H."/>
        </authorList>
    </citation>
    <scope>NUCLEOTIDE SEQUENCE [LARGE SCALE GENOMIC DNA]</scope>
    <source>
        <strain evidence="2 3">KCTC 12533</strain>
    </source>
</reference>
<feature type="signal peptide" evidence="1">
    <location>
        <begin position="1"/>
        <end position="23"/>
    </location>
</feature>
<proteinExistence type="predicted"/>
<feature type="chain" id="PRO_5018542050" evidence="1">
    <location>
        <begin position="24"/>
        <end position="103"/>
    </location>
</feature>
<name>A0A3R9MU17_9BACT</name>
<dbReference type="OrthoDB" id="9892781at2"/>
<sequence>MKRIAYSLAMAAMLLGVGAVAEAAAVTQTQIALPIGYTLGYRDGQGFAQRTGDNEEEMDRAYNEAYANWEYYQSVGENDQAEFWHGYVDGLNWIPDSGSPVIP</sequence>
<dbReference type="AlphaFoldDB" id="A0A3R9MU17"/>
<evidence type="ECO:0000313" key="2">
    <source>
        <dbReference type="EMBL" id="RSK50095.1"/>
    </source>
</evidence>
<protein>
    <submittedName>
        <fullName evidence="2">Uncharacterized protein</fullName>
    </submittedName>
</protein>
<organism evidence="2 3">
    <name type="scientific">Hymenobacter rigui</name>
    <dbReference type="NCBI Taxonomy" id="334424"/>
    <lineage>
        <taxon>Bacteria</taxon>
        <taxon>Pseudomonadati</taxon>
        <taxon>Bacteroidota</taxon>
        <taxon>Cytophagia</taxon>
        <taxon>Cytophagales</taxon>
        <taxon>Hymenobacteraceae</taxon>
        <taxon>Hymenobacter</taxon>
    </lineage>
</organism>
<comment type="caution">
    <text evidence="2">The sequence shown here is derived from an EMBL/GenBank/DDBJ whole genome shotgun (WGS) entry which is preliminary data.</text>
</comment>